<dbReference type="UniPathway" id="UPA00252"/>
<dbReference type="InterPro" id="IPR033659">
    <property type="entry name" value="Ferrochelatase_N"/>
</dbReference>
<feature type="binding site" evidence="7">
    <location>
        <position position="125"/>
    </location>
    <ligand>
        <name>Fe-coproporphyrin III</name>
        <dbReference type="ChEBI" id="CHEBI:68438"/>
    </ligand>
</feature>
<comment type="caution">
    <text evidence="7">Lacks conserved residue(s) required for the propagation of feature annotation.</text>
</comment>
<comment type="pathway">
    <text evidence="1 7">Porphyrin-containing compound metabolism; protoheme biosynthesis.</text>
</comment>
<keyword evidence="10" id="KW-1185">Reference proteome</keyword>
<comment type="subcellular location">
    <subcellularLocation>
        <location evidence="7">Cytoplasm</location>
    </subcellularLocation>
</comment>
<keyword evidence="7" id="KW-0479">Metal-binding</keyword>
<comment type="catalytic activity">
    <reaction evidence="6">
        <text>Fe-coproporphyrin III + 2 H(+) = coproporphyrin III + Fe(2+)</text>
        <dbReference type="Rhea" id="RHEA:49572"/>
        <dbReference type="ChEBI" id="CHEBI:15378"/>
        <dbReference type="ChEBI" id="CHEBI:29033"/>
        <dbReference type="ChEBI" id="CHEBI:68438"/>
        <dbReference type="ChEBI" id="CHEBI:131725"/>
        <dbReference type="EC" id="4.99.1.9"/>
    </reaction>
    <physiologicalReaction direction="right-to-left" evidence="6">
        <dbReference type="Rhea" id="RHEA:49574"/>
    </physiologicalReaction>
</comment>
<evidence type="ECO:0000313" key="10">
    <source>
        <dbReference type="Proteomes" id="UP000237846"/>
    </source>
</evidence>
<feature type="binding site" evidence="7">
    <location>
        <position position="184"/>
    </location>
    <ligand>
        <name>Fe(2+)</name>
        <dbReference type="ChEBI" id="CHEBI:29033"/>
    </ligand>
</feature>
<evidence type="ECO:0000256" key="6">
    <source>
        <dbReference type="ARBA" id="ARBA00024536"/>
    </source>
</evidence>
<dbReference type="InterPro" id="IPR001015">
    <property type="entry name" value="Ferrochelatase"/>
</dbReference>
<dbReference type="GO" id="GO:0005737">
    <property type="term" value="C:cytoplasm"/>
    <property type="evidence" value="ECO:0007669"/>
    <property type="project" value="UniProtKB-SubCell"/>
</dbReference>
<reference evidence="9 10" key="1">
    <citation type="submission" date="2018-03" db="EMBL/GenBank/DDBJ databases">
        <title>Genomic Encyclopedia of Archaeal and Bacterial Type Strains, Phase II (KMG-II): from individual species to whole genera.</title>
        <authorList>
            <person name="Goeker M."/>
        </authorList>
    </citation>
    <scope>NUCLEOTIDE SEQUENCE [LARGE SCALE GENOMIC DNA]</scope>
    <source>
        <strain evidence="9 10">DSM 45601</strain>
    </source>
</reference>
<dbReference type="NCBIfam" id="NF000689">
    <property type="entry name" value="PRK00035.2-1"/>
    <property type="match status" value="1"/>
</dbReference>
<keyword evidence="7" id="KW-0963">Cytoplasm</keyword>
<evidence type="ECO:0000256" key="1">
    <source>
        <dbReference type="ARBA" id="ARBA00004744"/>
    </source>
</evidence>
<dbReference type="InterPro" id="IPR033644">
    <property type="entry name" value="Ferrochelatase_C"/>
</dbReference>
<sequence length="351" mass="37914">MQSDQSFDAFLLVSFGGPERTEDVVPFLENVTAGRGIPRERLVEVGRHYYLFDGVSPINRQCRELLAALRAEFDTAGLDLPLYWGNRNWDPYLTDTVRQMAADGVRRAVAFLTSAYSSYSSCRQYHDDVARARAEAGPGAPEIEVIPPYATHPGFVEAAAATTRAALERLGPDAAGARLVFTAHSIPLTMAGVSGPSEHRRGPGGGYAAQLEEVGRLVAERLGHREFDLVYQSRSGPPSQPWLEPDICDHLESLREQGVRAVVVSPIGFVSDHMEIKYDLDVEAAQAAEKLGLRYARAAAPGHHPGFAAMVRELVTDRARGAVPAHLGTLPALPAPCRDGCCPLRAPAPAG</sequence>
<proteinExistence type="inferred from homology"/>
<dbReference type="HAMAP" id="MF_00323">
    <property type="entry name" value="Ferrochelatase"/>
    <property type="match status" value="1"/>
</dbReference>
<dbReference type="GO" id="GO:0006783">
    <property type="term" value="P:heme biosynthetic process"/>
    <property type="evidence" value="ECO:0007669"/>
    <property type="project" value="UniProtKB-UniRule"/>
</dbReference>
<keyword evidence="2 7" id="KW-0408">Iron</keyword>
<dbReference type="Proteomes" id="UP000237846">
    <property type="component" value="Unassembled WGS sequence"/>
</dbReference>
<dbReference type="GO" id="GO:0004325">
    <property type="term" value="F:ferrochelatase activity"/>
    <property type="evidence" value="ECO:0007669"/>
    <property type="project" value="UniProtKB-UniRule"/>
</dbReference>
<dbReference type="PANTHER" id="PTHR11108:SF1">
    <property type="entry name" value="FERROCHELATASE, MITOCHONDRIAL"/>
    <property type="match status" value="1"/>
</dbReference>
<evidence type="ECO:0000256" key="2">
    <source>
        <dbReference type="ARBA" id="ARBA00023004"/>
    </source>
</evidence>
<keyword evidence="4 7" id="KW-0456">Lyase</keyword>
<dbReference type="OrthoDB" id="9776380at2"/>
<evidence type="ECO:0000256" key="7">
    <source>
        <dbReference type="HAMAP-Rule" id="MF_00323"/>
    </source>
</evidence>
<dbReference type="RefSeq" id="WP_106252699.1">
    <property type="nucleotide sequence ID" value="NZ_PVZC01000010.1"/>
</dbReference>
<dbReference type="Gene3D" id="3.40.50.1400">
    <property type="match status" value="2"/>
</dbReference>
<comment type="function">
    <text evidence="7">Involved in coproporphyrin-dependent heme b biosynthesis. Catalyzes the insertion of ferrous iron into coproporphyrin III to form Fe-coproporphyrin III.</text>
</comment>
<evidence type="ECO:0000256" key="3">
    <source>
        <dbReference type="ARBA" id="ARBA00023133"/>
    </source>
</evidence>
<dbReference type="CDD" id="cd00419">
    <property type="entry name" value="Ferrochelatase_C"/>
    <property type="match status" value="1"/>
</dbReference>
<name>A0A2T0PU63_9ACTN</name>
<dbReference type="AlphaFoldDB" id="A0A2T0PU63"/>
<dbReference type="Pfam" id="PF00762">
    <property type="entry name" value="Ferrochelatase"/>
    <property type="match status" value="1"/>
</dbReference>
<dbReference type="SUPFAM" id="SSF53800">
    <property type="entry name" value="Chelatase"/>
    <property type="match status" value="1"/>
</dbReference>
<gene>
    <name evidence="7" type="primary">cpfC</name>
    <name evidence="9" type="ORF">CLV72_110199</name>
</gene>
<evidence type="ECO:0000256" key="4">
    <source>
        <dbReference type="ARBA" id="ARBA00023239"/>
    </source>
</evidence>
<dbReference type="PANTHER" id="PTHR11108">
    <property type="entry name" value="FERROCHELATASE"/>
    <property type="match status" value="1"/>
</dbReference>
<evidence type="ECO:0000256" key="5">
    <source>
        <dbReference type="ARBA" id="ARBA00023244"/>
    </source>
</evidence>
<evidence type="ECO:0000256" key="8">
    <source>
        <dbReference type="RuleBase" id="RU004185"/>
    </source>
</evidence>
<dbReference type="GO" id="GO:0046872">
    <property type="term" value="F:metal ion binding"/>
    <property type="evidence" value="ECO:0007669"/>
    <property type="project" value="UniProtKB-KW"/>
</dbReference>
<organism evidence="9 10">
    <name type="scientific">Allonocardiopsis opalescens</name>
    <dbReference type="NCBI Taxonomy" id="1144618"/>
    <lineage>
        <taxon>Bacteria</taxon>
        <taxon>Bacillati</taxon>
        <taxon>Actinomycetota</taxon>
        <taxon>Actinomycetes</taxon>
        <taxon>Streptosporangiales</taxon>
        <taxon>Allonocardiopsis</taxon>
    </lineage>
</organism>
<keyword evidence="5 7" id="KW-0627">Porphyrin biosynthesis</keyword>
<feature type="binding site" evidence="7">
    <location>
        <position position="275"/>
    </location>
    <ligand>
        <name>Fe(2+)</name>
        <dbReference type="ChEBI" id="CHEBI:29033"/>
    </ligand>
</feature>
<comment type="similarity">
    <text evidence="7 8">Belongs to the ferrochelatase family.</text>
</comment>
<evidence type="ECO:0000313" key="9">
    <source>
        <dbReference type="EMBL" id="PRX92439.1"/>
    </source>
</evidence>
<feature type="binding site" evidence="7">
    <location>
        <position position="56"/>
    </location>
    <ligand>
        <name>Fe-coproporphyrin III</name>
        <dbReference type="ChEBI" id="CHEBI:68438"/>
    </ligand>
</feature>
<accession>A0A2T0PU63</accession>
<protein>
    <recommendedName>
        <fullName evidence="7">Coproporphyrin III ferrochelatase</fullName>
        <ecNumber evidence="7">4.99.1.9</ecNumber>
    </recommendedName>
</protein>
<dbReference type="EMBL" id="PVZC01000010">
    <property type="protein sequence ID" value="PRX92439.1"/>
    <property type="molecule type" value="Genomic_DNA"/>
</dbReference>
<dbReference type="CDD" id="cd03411">
    <property type="entry name" value="Ferrochelatase_N"/>
    <property type="match status" value="1"/>
</dbReference>
<dbReference type="EC" id="4.99.1.9" evidence="7"/>
<keyword evidence="3 7" id="KW-0350">Heme biosynthesis</keyword>
<comment type="caution">
    <text evidence="9">The sequence shown here is derived from an EMBL/GenBank/DDBJ whole genome shotgun (WGS) entry which is preliminary data.</text>
</comment>
<dbReference type="NCBIfam" id="TIGR00109">
    <property type="entry name" value="hemH"/>
    <property type="match status" value="1"/>
</dbReference>